<feature type="region of interest" description="Disordered" evidence="1">
    <location>
        <begin position="220"/>
        <end position="248"/>
    </location>
</feature>
<dbReference type="PhylomeDB" id="A0A0G4GGQ3"/>
<feature type="domain" description="F-box" evidence="2">
    <location>
        <begin position="146"/>
        <end position="194"/>
    </location>
</feature>
<proteinExistence type="predicted"/>
<name>A0A0G4GGQ3_VITBC</name>
<dbReference type="InParanoid" id="A0A0G4GGQ3"/>
<gene>
    <name evidence="3" type="ORF">Vbra_22991</name>
</gene>
<dbReference type="PROSITE" id="PS50181">
    <property type="entry name" value="FBOX"/>
    <property type="match status" value="1"/>
</dbReference>
<dbReference type="InterPro" id="IPR036047">
    <property type="entry name" value="F-box-like_dom_sf"/>
</dbReference>
<dbReference type="SUPFAM" id="SSF81383">
    <property type="entry name" value="F-box domain"/>
    <property type="match status" value="1"/>
</dbReference>
<dbReference type="InterPro" id="IPR001810">
    <property type="entry name" value="F-box_dom"/>
</dbReference>
<reference evidence="3 4" key="1">
    <citation type="submission" date="2014-11" db="EMBL/GenBank/DDBJ databases">
        <authorList>
            <person name="Zhu J."/>
            <person name="Qi W."/>
            <person name="Song R."/>
        </authorList>
    </citation>
    <scope>NUCLEOTIDE SEQUENCE [LARGE SCALE GENOMIC DNA]</scope>
</reference>
<sequence length="781" mass="84859">MKACCEADENAGKRPRVDTYDSSLAAAGAVDGGQQLDQQMRPVIDWTDKANVRGLIPLLKKVKSLGAQTAAVLSEVRPYVTPTLADKVPGLSSNLQTLEQSVAWRYDTLRGLIKTLDSVAVAKPPLPQPIAKKPLPPDAKISQLGRPCLDGLPPDVAHIVLAFLPTKDAAPLSRANRPMKYRVIDDTRGVYRHLVIGVDEREWWDKGIRRNAGRTLEDIGIHGDMRSEENEEQREGNDNKGEGDGADIRRQRENETLNNLKQKLVGGVGCEQYTSAVTGGPSPSLSSASHDTIKRMKLCDTTGYPFSVPTSPATVAFSQLEELYIEPWPHGLGLFTRRGGWQFPSLLYLRVGNRGLYDHGVRLILERAPKLKFLSIEQLRITDREQDETSVRPNCPHLTTIEWVQLRDSHWGMARDLGELKRALDAIWGKASMPGVEKRLGLRCAEGFSSPFVVPLASELLHPTDSDAIGLPDFLDWASSVKCTVEWTAREVVVDCSRDLVISPPAPTGPIAKMIKDISSTADKVTLRCGGKPLDQSWAGLLSFTKATTLSVKGLGSSRTLSSVPQWMAAKSETTGGNRHLPNITSLNLTGGDGYRKLCGDVRAGLDGLGALLGTLDRLTTVSLTRLPNLGMASFCLSQLPPTVELESVCVEASVCRSGVPTISDSARYPHIASLSVEVIDSGTIDEVASGVAFASALRPATVSLEACGRLSALHNREGGESREAYCRSVVEQCIDQAEEAHYGLLADESKPIEEDEEGFYEEEVGYFSSVVLKVARLPSV</sequence>
<evidence type="ECO:0000313" key="3">
    <source>
        <dbReference type="EMBL" id="CEM28809.1"/>
    </source>
</evidence>
<dbReference type="EMBL" id="CDMY01000660">
    <property type="protein sequence ID" value="CEM28809.1"/>
    <property type="molecule type" value="Genomic_DNA"/>
</dbReference>
<protein>
    <recommendedName>
        <fullName evidence="2">F-box domain-containing protein</fullName>
    </recommendedName>
</protein>
<accession>A0A0G4GGQ3</accession>
<organism evidence="3 4">
    <name type="scientific">Vitrella brassicaformis (strain CCMP3155)</name>
    <dbReference type="NCBI Taxonomy" id="1169540"/>
    <lineage>
        <taxon>Eukaryota</taxon>
        <taxon>Sar</taxon>
        <taxon>Alveolata</taxon>
        <taxon>Colpodellida</taxon>
        <taxon>Vitrellaceae</taxon>
        <taxon>Vitrella</taxon>
    </lineage>
</organism>
<evidence type="ECO:0000259" key="2">
    <source>
        <dbReference type="PROSITE" id="PS50181"/>
    </source>
</evidence>
<evidence type="ECO:0000313" key="4">
    <source>
        <dbReference type="Proteomes" id="UP000041254"/>
    </source>
</evidence>
<evidence type="ECO:0000256" key="1">
    <source>
        <dbReference type="SAM" id="MobiDB-lite"/>
    </source>
</evidence>
<dbReference type="VEuPathDB" id="CryptoDB:Vbra_22991"/>
<keyword evidence="4" id="KW-1185">Reference proteome</keyword>
<dbReference type="AlphaFoldDB" id="A0A0G4GGQ3"/>
<dbReference type="Proteomes" id="UP000041254">
    <property type="component" value="Unassembled WGS sequence"/>
</dbReference>